<dbReference type="PANTHER" id="PTHR33993">
    <property type="entry name" value="GLYOXALASE-RELATED"/>
    <property type="match status" value="1"/>
</dbReference>
<gene>
    <name evidence="2" type="ORF">HHL15_19135</name>
</gene>
<organism evidence="2 3">
    <name type="scientific">Zoogloea dura</name>
    <dbReference type="NCBI Taxonomy" id="2728840"/>
    <lineage>
        <taxon>Bacteria</taxon>
        <taxon>Pseudomonadati</taxon>
        <taxon>Pseudomonadota</taxon>
        <taxon>Betaproteobacteria</taxon>
        <taxon>Rhodocyclales</taxon>
        <taxon>Zoogloeaceae</taxon>
        <taxon>Zoogloea</taxon>
    </lineage>
</organism>
<dbReference type="InterPro" id="IPR029068">
    <property type="entry name" value="Glyas_Bleomycin-R_OHBP_Dase"/>
</dbReference>
<comment type="caution">
    <text evidence="2">The sequence shown here is derived from an EMBL/GenBank/DDBJ whole genome shotgun (WGS) entry which is preliminary data.</text>
</comment>
<dbReference type="EMBL" id="JABBGA010000019">
    <property type="protein sequence ID" value="NML27876.1"/>
    <property type="molecule type" value="Genomic_DNA"/>
</dbReference>
<dbReference type="PROSITE" id="PS51819">
    <property type="entry name" value="VOC"/>
    <property type="match status" value="1"/>
</dbReference>
<dbReference type="CDD" id="cd07247">
    <property type="entry name" value="SgaA_N_like"/>
    <property type="match status" value="1"/>
</dbReference>
<feature type="domain" description="VOC" evidence="1">
    <location>
        <begin position="4"/>
        <end position="121"/>
    </location>
</feature>
<evidence type="ECO:0000259" key="1">
    <source>
        <dbReference type="PROSITE" id="PS51819"/>
    </source>
</evidence>
<reference evidence="2 3" key="1">
    <citation type="submission" date="2020-04" db="EMBL/GenBank/DDBJ databases">
        <title>Zoogloea sp. G-4-1-14 isolated from soil.</title>
        <authorList>
            <person name="Dahal R.H."/>
        </authorList>
    </citation>
    <scope>NUCLEOTIDE SEQUENCE [LARGE SCALE GENOMIC DNA]</scope>
    <source>
        <strain evidence="2 3">G-4-1-14</strain>
    </source>
</reference>
<accession>A0A848GAP7</accession>
<dbReference type="RefSeq" id="WP_169147406.1">
    <property type="nucleotide sequence ID" value="NZ_JABBGA010000019.1"/>
</dbReference>
<dbReference type="InterPro" id="IPR037523">
    <property type="entry name" value="VOC_core"/>
</dbReference>
<dbReference type="InterPro" id="IPR052164">
    <property type="entry name" value="Anthracycline_SecMetBiosynth"/>
</dbReference>
<dbReference type="Pfam" id="PF00903">
    <property type="entry name" value="Glyoxalase"/>
    <property type="match status" value="1"/>
</dbReference>
<evidence type="ECO:0000313" key="2">
    <source>
        <dbReference type="EMBL" id="NML27876.1"/>
    </source>
</evidence>
<keyword evidence="3" id="KW-1185">Reference proteome</keyword>
<dbReference type="AlphaFoldDB" id="A0A848GAP7"/>
<name>A0A848GAP7_9RHOO</name>
<sequence>MQRLINWFEIPASDLARAQAFYEETFQVKLRVENMGDIQLAVFPYAEPATGGALLACPEGRPGEHGVVIYLDGGADLAQPLARAVAAGGRVLMPKTLISPEIGHIALFADSEGNRIGLHSPG</sequence>
<dbReference type="SUPFAM" id="SSF54593">
    <property type="entry name" value="Glyoxalase/Bleomycin resistance protein/Dihydroxybiphenyl dioxygenase"/>
    <property type="match status" value="1"/>
</dbReference>
<evidence type="ECO:0000313" key="3">
    <source>
        <dbReference type="Proteomes" id="UP000580043"/>
    </source>
</evidence>
<proteinExistence type="predicted"/>
<dbReference type="Gene3D" id="3.10.180.10">
    <property type="entry name" value="2,3-Dihydroxybiphenyl 1,2-Dioxygenase, domain 1"/>
    <property type="match status" value="1"/>
</dbReference>
<dbReference type="PANTHER" id="PTHR33993:SF2">
    <property type="entry name" value="VOC DOMAIN-CONTAINING PROTEIN"/>
    <property type="match status" value="1"/>
</dbReference>
<dbReference type="InterPro" id="IPR004360">
    <property type="entry name" value="Glyas_Fos-R_dOase_dom"/>
</dbReference>
<dbReference type="Proteomes" id="UP000580043">
    <property type="component" value="Unassembled WGS sequence"/>
</dbReference>
<protein>
    <submittedName>
        <fullName evidence="2">VOC family protein</fullName>
    </submittedName>
</protein>